<dbReference type="Gene3D" id="1.10.10.10">
    <property type="entry name" value="Winged helix-like DNA-binding domain superfamily/Winged helix DNA-binding domain"/>
    <property type="match status" value="1"/>
</dbReference>
<proteinExistence type="predicted"/>
<dbReference type="Pfam" id="PF13384">
    <property type="entry name" value="HTH_23"/>
    <property type="match status" value="1"/>
</dbReference>
<comment type="caution">
    <text evidence="1">The sequence shown here is derived from an EMBL/GenBank/DDBJ whole genome shotgun (WGS) entry which is preliminary data.</text>
</comment>
<accession>A0A317E9Z1</accession>
<gene>
    <name evidence="1" type="ORF">DKG75_02040</name>
</gene>
<keyword evidence="2" id="KW-1185">Reference proteome</keyword>
<reference evidence="2" key="1">
    <citation type="submission" date="2018-05" db="EMBL/GenBank/DDBJ databases">
        <title>Zavarzinia sp. HR-AS.</title>
        <authorList>
            <person name="Lee Y."/>
            <person name="Jeon C.O."/>
        </authorList>
    </citation>
    <scope>NUCLEOTIDE SEQUENCE [LARGE SCALE GENOMIC DNA]</scope>
    <source>
        <strain evidence="2">DSM 1231</strain>
    </source>
</reference>
<dbReference type="RefSeq" id="WP_109919405.1">
    <property type="nucleotide sequence ID" value="NZ_QGLF01000001.1"/>
</dbReference>
<protein>
    <submittedName>
        <fullName evidence="1">Uncharacterized protein</fullName>
    </submittedName>
</protein>
<evidence type="ECO:0000313" key="2">
    <source>
        <dbReference type="Proteomes" id="UP000246077"/>
    </source>
</evidence>
<dbReference type="Proteomes" id="UP000246077">
    <property type="component" value="Unassembled WGS sequence"/>
</dbReference>
<dbReference type="OrthoDB" id="2065409at2"/>
<dbReference type="AlphaFoldDB" id="A0A317E9Z1"/>
<dbReference type="InterPro" id="IPR036388">
    <property type="entry name" value="WH-like_DNA-bd_sf"/>
</dbReference>
<organism evidence="1 2">
    <name type="scientific">Zavarzinia compransoris</name>
    <dbReference type="NCBI Taxonomy" id="1264899"/>
    <lineage>
        <taxon>Bacteria</taxon>
        <taxon>Pseudomonadati</taxon>
        <taxon>Pseudomonadota</taxon>
        <taxon>Alphaproteobacteria</taxon>
        <taxon>Rhodospirillales</taxon>
        <taxon>Zavarziniaceae</taxon>
        <taxon>Zavarzinia</taxon>
    </lineage>
</organism>
<sequence length="172" mass="18852">MDWHNPPPSFLPGILEAIARAVSFEAALKVAAHWSGRRHVPAEPPDDHPLFALLGKRPARVVLSILRADSRAGRLSIPNAAHQRRQLAIANAYLQGLSIAAIARDTGIDRRTVERFVAAIRETVTPGQAELGAPSTCDNRRGCPWCGHRFARPRARVSLRRPGPLPLFGDEE</sequence>
<name>A0A317E9Z1_9PROT</name>
<evidence type="ECO:0000313" key="1">
    <source>
        <dbReference type="EMBL" id="PWR23372.1"/>
    </source>
</evidence>
<dbReference type="EMBL" id="QGLF01000001">
    <property type="protein sequence ID" value="PWR23372.1"/>
    <property type="molecule type" value="Genomic_DNA"/>
</dbReference>